<dbReference type="OrthoDB" id="1711136at2759"/>
<evidence type="ECO:0000313" key="7">
    <source>
        <dbReference type="EMBL" id="KOM53204.1"/>
    </source>
</evidence>
<dbReference type="Gene3D" id="3.30.40.10">
    <property type="entry name" value="Zinc/RING finger domain, C3HC4 (zinc finger)"/>
    <property type="match status" value="1"/>
</dbReference>
<evidence type="ECO:0000256" key="1">
    <source>
        <dbReference type="ARBA" id="ARBA00022723"/>
    </source>
</evidence>
<dbReference type="GO" id="GO:0004842">
    <property type="term" value="F:ubiquitin-protein transferase activity"/>
    <property type="evidence" value="ECO:0007669"/>
    <property type="project" value="TreeGrafter"/>
</dbReference>
<evidence type="ECO:0000259" key="5">
    <source>
        <dbReference type="PROSITE" id="PS50089"/>
    </source>
</evidence>
<dbReference type="PROSITE" id="PS50089">
    <property type="entry name" value="ZF_RING_2"/>
    <property type="match status" value="1"/>
</dbReference>
<sequence length="307" mass="34447">MAVDASYMNLLPSQLLTNREMIKSNQQQQYHHHQLNSDYICSTQMDSALPLPPAAMPESLLSLYQSSFCDPNKADSGLTYNLPLQRKRSRDFTTELTSLPPRHKNKISPQPSFLTQEILYQFQHQQSEIDRVLAHHTEKVRMELEEQKARQSRILASAIQEAMAKKLKEKDEEIQRMGKLNWALQERVKNLCVENQIWRDLAQTNETTANYLRTNLEQVLAHAGEERAAVADDAQSSCGSNDAAEGCEDTAASGGGARLCRSCGVRESVVLLLPCRHLCLCRMCGSTVRNCPICDSGMDASVHVNLS</sequence>
<evidence type="ECO:0000313" key="6">
    <source>
        <dbReference type="EMBL" id="KAG2395532.1"/>
    </source>
</evidence>
<organism evidence="7 8">
    <name type="scientific">Phaseolus angularis</name>
    <name type="common">Azuki bean</name>
    <name type="synonym">Vigna angularis</name>
    <dbReference type="NCBI Taxonomy" id="3914"/>
    <lineage>
        <taxon>Eukaryota</taxon>
        <taxon>Viridiplantae</taxon>
        <taxon>Streptophyta</taxon>
        <taxon>Embryophyta</taxon>
        <taxon>Tracheophyta</taxon>
        <taxon>Spermatophyta</taxon>
        <taxon>Magnoliopsida</taxon>
        <taxon>eudicotyledons</taxon>
        <taxon>Gunneridae</taxon>
        <taxon>Pentapetalae</taxon>
        <taxon>rosids</taxon>
        <taxon>fabids</taxon>
        <taxon>Fabales</taxon>
        <taxon>Fabaceae</taxon>
        <taxon>Papilionoideae</taxon>
        <taxon>50 kb inversion clade</taxon>
        <taxon>NPAAA clade</taxon>
        <taxon>indigoferoid/millettioid clade</taxon>
        <taxon>Phaseoleae</taxon>
        <taxon>Vigna</taxon>
    </lineage>
</organism>
<dbReference type="CDD" id="cd16649">
    <property type="entry name" value="mRING-HC-C3HC5_CGRF1-like"/>
    <property type="match status" value="1"/>
</dbReference>
<evidence type="ECO:0000256" key="4">
    <source>
        <dbReference type="PROSITE-ProRule" id="PRU00175"/>
    </source>
</evidence>
<dbReference type="EMBL" id="CM003379">
    <property type="protein sequence ID" value="KOM53204.1"/>
    <property type="molecule type" value="Genomic_DNA"/>
</dbReference>
<proteinExistence type="predicted"/>
<keyword evidence="2 4" id="KW-0863">Zinc-finger</keyword>
<evidence type="ECO:0000256" key="2">
    <source>
        <dbReference type="ARBA" id="ARBA00022771"/>
    </source>
</evidence>
<dbReference type="AlphaFoldDB" id="A0A0L9VEU0"/>
<dbReference type="GO" id="GO:0008270">
    <property type="term" value="F:zinc ion binding"/>
    <property type="evidence" value="ECO:0007669"/>
    <property type="project" value="UniProtKB-KW"/>
</dbReference>
<dbReference type="PANTHER" id="PTHR42647:SF77">
    <property type="entry name" value="TRANSCRIPTION FACTOR C2H2 FAMILY-RELATED"/>
    <property type="match status" value="1"/>
</dbReference>
<dbReference type="InterPro" id="IPR013083">
    <property type="entry name" value="Znf_RING/FYVE/PHD"/>
</dbReference>
<keyword evidence="3" id="KW-0862">Zinc</keyword>
<name>A0A0L9VEU0_PHAAN</name>
<dbReference type="GO" id="GO:0043067">
    <property type="term" value="P:regulation of programmed cell death"/>
    <property type="evidence" value="ECO:0007669"/>
    <property type="project" value="TreeGrafter"/>
</dbReference>
<reference evidence="8" key="1">
    <citation type="journal article" date="2015" name="Proc. Natl. Acad. Sci. U.S.A.">
        <title>Genome sequencing of adzuki bean (Vigna angularis) provides insight into high starch and low fat accumulation and domestication.</title>
        <authorList>
            <person name="Yang K."/>
            <person name="Tian Z."/>
            <person name="Chen C."/>
            <person name="Luo L."/>
            <person name="Zhao B."/>
            <person name="Wang Z."/>
            <person name="Yu L."/>
            <person name="Li Y."/>
            <person name="Sun Y."/>
            <person name="Li W."/>
            <person name="Chen Y."/>
            <person name="Li Y."/>
            <person name="Zhang Y."/>
            <person name="Ai D."/>
            <person name="Zhao J."/>
            <person name="Shang C."/>
            <person name="Ma Y."/>
            <person name="Wu B."/>
            <person name="Wang M."/>
            <person name="Gao L."/>
            <person name="Sun D."/>
            <person name="Zhang P."/>
            <person name="Guo F."/>
            <person name="Wang W."/>
            <person name="Li Y."/>
            <person name="Wang J."/>
            <person name="Varshney R.K."/>
            <person name="Wang J."/>
            <person name="Ling H.Q."/>
            <person name="Wan P."/>
        </authorList>
    </citation>
    <scope>NUCLEOTIDE SEQUENCE</scope>
    <source>
        <strain evidence="8">cv. Jingnong 6</strain>
    </source>
</reference>
<dbReference type="Proteomes" id="UP000053144">
    <property type="component" value="Chromosome 9"/>
</dbReference>
<protein>
    <submittedName>
        <fullName evidence="6">E3 ubiquitin-protein</fullName>
    </submittedName>
</protein>
<evidence type="ECO:0000313" key="9">
    <source>
        <dbReference type="Proteomes" id="UP000743370"/>
    </source>
</evidence>
<dbReference type="STRING" id="3914.A0A0L9VEU0"/>
<dbReference type="Proteomes" id="UP000743370">
    <property type="component" value="Unassembled WGS sequence"/>
</dbReference>
<gene>
    <name evidence="6" type="ORF">HKW66_Vig0070920</name>
    <name evidence="7" type="ORF">LR48_Vigan09g186300</name>
</gene>
<dbReference type="EMBL" id="JABFOF010000006">
    <property type="protein sequence ID" value="KAG2395532.1"/>
    <property type="molecule type" value="Genomic_DNA"/>
</dbReference>
<dbReference type="InterPro" id="IPR001841">
    <property type="entry name" value="Znf_RING"/>
</dbReference>
<dbReference type="PANTHER" id="PTHR42647">
    <property type="entry name" value="SBP (S-RIBONUCLEASE BINDING PROTEIN) FAMILY PROTEIN"/>
    <property type="match status" value="1"/>
</dbReference>
<feature type="domain" description="RING-type" evidence="5">
    <location>
        <begin position="260"/>
        <end position="295"/>
    </location>
</feature>
<dbReference type="Pfam" id="PF13920">
    <property type="entry name" value="zf-C3HC4_3"/>
    <property type="match status" value="1"/>
</dbReference>
<evidence type="ECO:0000313" key="8">
    <source>
        <dbReference type="Proteomes" id="UP000053144"/>
    </source>
</evidence>
<keyword evidence="1" id="KW-0479">Metal-binding</keyword>
<reference evidence="6 9" key="3">
    <citation type="submission" date="2020-05" db="EMBL/GenBank/DDBJ databases">
        <title>Vigna angularis (adzuki bean) Var. LongXiaoDou No. 4 denovo assembly.</title>
        <authorList>
            <person name="Xiang H."/>
        </authorList>
    </citation>
    <scope>NUCLEOTIDE SEQUENCE [LARGE SCALE GENOMIC DNA]</scope>
    <source>
        <tissue evidence="6">Leaf</tissue>
    </source>
</reference>
<dbReference type="OMA" id="QFNTCNT"/>
<accession>A0A0L9VEU0</accession>
<dbReference type="KEGG" id="var:108341801"/>
<dbReference type="Gramene" id="KOM53204">
    <property type="protein sequence ID" value="KOM53204"/>
    <property type="gene ID" value="LR48_Vigan09g186300"/>
</dbReference>
<reference evidence="7" key="2">
    <citation type="submission" date="2015-02" db="EMBL/GenBank/DDBJ databases">
        <authorList>
            <person name="Chooi Y.-H."/>
        </authorList>
    </citation>
    <scope>NUCLEOTIDE SEQUENCE</scope>
    <source>
        <tissue evidence="7">Seedling</tissue>
    </source>
</reference>
<evidence type="ECO:0000256" key="3">
    <source>
        <dbReference type="ARBA" id="ARBA00022833"/>
    </source>
</evidence>